<evidence type="ECO:0000256" key="5">
    <source>
        <dbReference type="PIRSR" id="PIRSR602678-1"/>
    </source>
</evidence>
<feature type="binding site" evidence="5">
    <location>
        <position position="210"/>
    </location>
    <ligand>
        <name>a divalent metal cation</name>
        <dbReference type="ChEBI" id="CHEBI:60240"/>
        <label>1</label>
    </ligand>
</feature>
<dbReference type="EMBL" id="CP017258">
    <property type="protein sequence ID" value="AQW87416.1"/>
    <property type="molecule type" value="Genomic_DNA"/>
</dbReference>
<keyword evidence="4 5" id="KW-0479">Metal-binding</keyword>
<evidence type="ECO:0000256" key="3">
    <source>
        <dbReference type="ARBA" id="ARBA00022112"/>
    </source>
</evidence>
<dbReference type="SUPFAM" id="SSF102705">
    <property type="entry name" value="NIF3 (NGG1p interacting factor 3)-like"/>
    <property type="match status" value="1"/>
</dbReference>
<evidence type="ECO:0000256" key="4">
    <source>
        <dbReference type="ARBA" id="ARBA00022723"/>
    </source>
</evidence>
<dbReference type="GO" id="GO:0005737">
    <property type="term" value="C:cytoplasm"/>
    <property type="evidence" value="ECO:0007669"/>
    <property type="project" value="TreeGrafter"/>
</dbReference>
<dbReference type="Proteomes" id="UP000190868">
    <property type="component" value="Chromosome"/>
</dbReference>
<protein>
    <recommendedName>
        <fullName evidence="3">GTP cyclohydrolase 1 type 2 homolog</fullName>
    </recommendedName>
</protein>
<dbReference type="Pfam" id="PF01784">
    <property type="entry name" value="DUF34_NIF3"/>
    <property type="match status" value="1"/>
</dbReference>
<dbReference type="FunFam" id="3.40.1390.30:FF:000001">
    <property type="entry name" value="GTP cyclohydrolase 1 type 2"/>
    <property type="match status" value="1"/>
</dbReference>
<accession>A0A1S6U6P3</accession>
<dbReference type="NCBIfam" id="TIGR00486">
    <property type="entry name" value="YbgI_SA1388"/>
    <property type="match status" value="1"/>
</dbReference>
<proteinExistence type="inferred from homology"/>
<evidence type="ECO:0000313" key="7">
    <source>
        <dbReference type="Proteomes" id="UP000190868"/>
    </source>
</evidence>
<keyword evidence="7" id="KW-1185">Reference proteome</keyword>
<dbReference type="InterPro" id="IPR002678">
    <property type="entry name" value="DUF34/NIF3"/>
</dbReference>
<dbReference type="GO" id="GO:0046872">
    <property type="term" value="F:metal ion binding"/>
    <property type="evidence" value="ECO:0007669"/>
    <property type="project" value="UniProtKB-KW"/>
</dbReference>
<feature type="binding site" evidence="5">
    <location>
        <position position="62"/>
    </location>
    <ligand>
        <name>a divalent metal cation</name>
        <dbReference type="ChEBI" id="CHEBI:60240"/>
        <label>1</label>
    </ligand>
</feature>
<feature type="binding site" evidence="5">
    <location>
        <position position="101"/>
    </location>
    <ligand>
        <name>a divalent metal cation</name>
        <dbReference type="ChEBI" id="CHEBI:60240"/>
        <label>1</label>
    </ligand>
</feature>
<comment type="subunit">
    <text evidence="2">Homohexamer.</text>
</comment>
<sequence>MKIKEIYDILNQIAPFESQEKWDNSGVLIGNMQSEFERIYLSLDLDSELIDEVLPNSLIITHHPLIFRGLKNISLDTYPSGIIAKMITKNITLISMHTNYDKFVLNEYFAKDILGFDIVKKDDFLIYCDVDFKFSELVNFVKQKLDVEQIKTTFVKQDIKNIAICTGSGMDLLSMVKADVFLTGDIKYHQALEAKENGINLIDINHYESERYFGASLMKYLQNIKIKVIITNSKNPFVYC</sequence>
<name>A0A1S6U6P3_9BACT</name>
<feature type="binding site" evidence="5">
    <location>
        <position position="206"/>
    </location>
    <ligand>
        <name>a divalent metal cation</name>
        <dbReference type="ChEBI" id="CHEBI:60240"/>
        <label>1</label>
    </ligand>
</feature>
<reference evidence="7" key="1">
    <citation type="submission" date="2016-09" db="EMBL/GenBank/DDBJ databases">
        <title>Comparative genomics of the Campylobacter concisus group.</title>
        <authorList>
            <person name="Miller W.G."/>
            <person name="Yee E."/>
            <person name="Chapman M.H."/>
            <person name="Huynh S."/>
            <person name="Bono J.L."/>
            <person name="On S.L.W."/>
            <person name="StLeger J."/>
            <person name="Foster G."/>
            <person name="Parker C.T."/>
        </authorList>
    </citation>
    <scope>NUCLEOTIDE SEQUENCE [LARGE SCALE GENOMIC DNA]</scope>
    <source>
        <strain evidence="7">RM18021</strain>
    </source>
</reference>
<evidence type="ECO:0000313" key="6">
    <source>
        <dbReference type="EMBL" id="AQW87416.1"/>
    </source>
</evidence>
<feature type="binding site" evidence="5">
    <location>
        <position position="63"/>
    </location>
    <ligand>
        <name>a divalent metal cation</name>
        <dbReference type="ChEBI" id="CHEBI:60240"/>
        <label>1</label>
    </ligand>
</feature>
<dbReference type="RefSeq" id="WP_078424369.1">
    <property type="nucleotide sequence ID" value="NZ_CP017258.1"/>
</dbReference>
<dbReference type="Gene3D" id="3.40.1390.30">
    <property type="entry name" value="NIF3 (NGG1p interacting factor 3)-like"/>
    <property type="match status" value="2"/>
</dbReference>
<dbReference type="AlphaFoldDB" id="A0A1S6U6P3"/>
<organism evidence="6 7">
    <name type="scientific">Campylobacter pinnipediorum subsp. caledonicus</name>
    <dbReference type="NCBI Taxonomy" id="1874362"/>
    <lineage>
        <taxon>Bacteria</taxon>
        <taxon>Pseudomonadati</taxon>
        <taxon>Campylobacterota</taxon>
        <taxon>Epsilonproteobacteria</taxon>
        <taxon>Campylobacterales</taxon>
        <taxon>Campylobacteraceae</taxon>
        <taxon>Campylobacter</taxon>
    </lineage>
</organism>
<dbReference type="PANTHER" id="PTHR13799">
    <property type="entry name" value="NGG1 INTERACTING FACTOR 3"/>
    <property type="match status" value="1"/>
</dbReference>
<dbReference type="InterPro" id="IPR036069">
    <property type="entry name" value="DUF34/NIF3_sf"/>
</dbReference>
<evidence type="ECO:0000256" key="2">
    <source>
        <dbReference type="ARBA" id="ARBA00011643"/>
    </source>
</evidence>
<comment type="similarity">
    <text evidence="1">Belongs to the GTP cyclohydrolase I type 2/NIF3 family.</text>
</comment>
<evidence type="ECO:0000256" key="1">
    <source>
        <dbReference type="ARBA" id="ARBA00006964"/>
    </source>
</evidence>
<gene>
    <name evidence="6" type="ORF">CPIN18021_0590</name>
</gene>
<dbReference type="PANTHER" id="PTHR13799:SF14">
    <property type="entry name" value="GTP CYCLOHYDROLASE 1 TYPE 2 HOMOLOG"/>
    <property type="match status" value="1"/>
</dbReference>